<comment type="caution">
    <text evidence="1">The sequence shown here is derived from an EMBL/GenBank/DDBJ whole genome shotgun (WGS) entry which is preliminary data.</text>
</comment>
<gene>
    <name evidence="1" type="ORF">MCC93_07920</name>
</gene>
<name>A0A0C1GVB0_9NEIS</name>
<evidence type="ECO:0000313" key="2">
    <source>
        <dbReference type="Proteomes" id="UP000031390"/>
    </source>
</evidence>
<dbReference type="Proteomes" id="UP000031390">
    <property type="component" value="Unassembled WGS sequence"/>
</dbReference>
<sequence>METGFQTTFSQYAVTSCGMRSGWLAGAGYCLMLNADA</sequence>
<reference evidence="1 2" key="1">
    <citation type="submission" date="2014-12" db="EMBL/GenBank/DDBJ databases">
        <title>Genome sequence of Morococcus cerebrosus.</title>
        <authorList>
            <person name="Shin S.-K."/>
            <person name="Yi H."/>
        </authorList>
    </citation>
    <scope>NUCLEOTIDE SEQUENCE [LARGE SCALE GENOMIC DNA]</scope>
    <source>
        <strain evidence="1 2">CIP 81.93</strain>
    </source>
</reference>
<dbReference type="AlphaFoldDB" id="A0A0C1GVB0"/>
<protein>
    <submittedName>
        <fullName evidence="1">Uncharacterized protein</fullName>
    </submittedName>
</protein>
<dbReference type="EMBL" id="JUFZ01000031">
    <property type="protein sequence ID" value="KIC10165.1"/>
    <property type="molecule type" value="Genomic_DNA"/>
</dbReference>
<organism evidence="1 2">
    <name type="scientific">Morococcus cerebrosus</name>
    <dbReference type="NCBI Taxonomy" id="1056807"/>
    <lineage>
        <taxon>Bacteria</taxon>
        <taxon>Pseudomonadati</taxon>
        <taxon>Pseudomonadota</taxon>
        <taxon>Betaproteobacteria</taxon>
        <taxon>Neisseriales</taxon>
        <taxon>Neisseriaceae</taxon>
        <taxon>Morococcus</taxon>
    </lineage>
</organism>
<proteinExistence type="predicted"/>
<evidence type="ECO:0000313" key="1">
    <source>
        <dbReference type="EMBL" id="KIC10165.1"/>
    </source>
</evidence>
<accession>A0A0C1GVB0</accession>